<dbReference type="AlphaFoldDB" id="A0A369HYJ1"/>
<dbReference type="InterPro" id="IPR001611">
    <property type="entry name" value="Leu-rich_rpt"/>
</dbReference>
<dbReference type="PANTHER" id="PTHR14136">
    <property type="entry name" value="BTB_POZ DOMAIN-CONTAINING PROTEIN KCTD9"/>
    <property type="match status" value="1"/>
</dbReference>
<dbReference type="Proteomes" id="UP000253141">
    <property type="component" value="Unassembled WGS sequence"/>
</dbReference>
<dbReference type="PROSITE" id="PS51450">
    <property type="entry name" value="LRR"/>
    <property type="match status" value="1"/>
</dbReference>
<dbReference type="InterPro" id="IPR051082">
    <property type="entry name" value="Pentapeptide-BTB/POZ_domain"/>
</dbReference>
<gene>
    <name evidence="2" type="ORF">DVG78_28140</name>
</gene>
<dbReference type="InterPro" id="IPR032675">
    <property type="entry name" value="LRR_dom_sf"/>
</dbReference>
<organism evidence="2 3">
    <name type="scientific">Runella aurantiaca</name>
    <dbReference type="NCBI Taxonomy" id="2282308"/>
    <lineage>
        <taxon>Bacteria</taxon>
        <taxon>Pseudomonadati</taxon>
        <taxon>Bacteroidota</taxon>
        <taxon>Cytophagia</taxon>
        <taxon>Cytophagales</taxon>
        <taxon>Spirosomataceae</taxon>
        <taxon>Runella</taxon>
    </lineage>
</organism>
<keyword evidence="1" id="KW-0732">Signal</keyword>
<evidence type="ECO:0000313" key="2">
    <source>
        <dbReference type="EMBL" id="RDB02589.1"/>
    </source>
</evidence>
<protein>
    <recommendedName>
        <fullName evidence="4">Pentapeptide repeat-containing protein</fullName>
    </recommendedName>
</protein>
<dbReference type="SUPFAM" id="SSF52058">
    <property type="entry name" value="L domain-like"/>
    <property type="match status" value="1"/>
</dbReference>
<dbReference type="OrthoDB" id="67652at2"/>
<dbReference type="SUPFAM" id="SSF141571">
    <property type="entry name" value="Pentapeptide repeat-like"/>
    <property type="match status" value="2"/>
</dbReference>
<feature type="chain" id="PRO_5017018281" description="Pentapeptide repeat-containing protein" evidence="1">
    <location>
        <begin position="26"/>
        <end position="762"/>
    </location>
</feature>
<dbReference type="EMBL" id="QPIW01000040">
    <property type="protein sequence ID" value="RDB02589.1"/>
    <property type="molecule type" value="Genomic_DNA"/>
</dbReference>
<dbReference type="PANTHER" id="PTHR14136:SF17">
    <property type="entry name" value="BTB_POZ DOMAIN-CONTAINING PROTEIN KCTD9"/>
    <property type="match status" value="1"/>
</dbReference>
<dbReference type="Pfam" id="PF00805">
    <property type="entry name" value="Pentapeptide"/>
    <property type="match status" value="6"/>
</dbReference>
<evidence type="ECO:0000313" key="3">
    <source>
        <dbReference type="Proteomes" id="UP000253141"/>
    </source>
</evidence>
<keyword evidence="3" id="KW-1185">Reference proteome</keyword>
<accession>A0A369HYJ1</accession>
<name>A0A369HYJ1_9BACT</name>
<dbReference type="RefSeq" id="WP_114464342.1">
    <property type="nucleotide sequence ID" value="NZ_QPIW01000040.1"/>
</dbReference>
<evidence type="ECO:0008006" key="4">
    <source>
        <dbReference type="Google" id="ProtNLM"/>
    </source>
</evidence>
<sequence length="762" mass="81714">MNVKIVWYPCLGFLLSLFFAPKTYSQSTPPDCNSCTVATNPTGPNYANQTLINHNFMAMGANALVNANFQGATITGAQFQNMNLQGANFKGATITNADFSGATLDHTCFQSADLTDANLQFAIFKATDLSCAHLIGAKFGPVMTIQSSPDNIRTRFNYTTVDFVNFPINNWPYTYWAMTDLSYTILSGMTSKNFNLKGKNITNGILKGINFTSFDLRHCTMTGVDLTNATLSYANMDSVLINLANLTNVVGQGLSMRGAVFYQSGDGQRGTNLSGGQFNNGADFSNANMQYATLTGAYFAGANLRGVNFNYTNGQSGGIYNVANFTGAGMDNTTFNNASMNGVSFNNSYLQNAQFNNVTLATTDFSGATMPGANFQSSVLQGVKFIRTILQNANFQNTTFNVPPNGGAGVDLSCSQLGGANFANAIVYQVNFANAVMLLADSCCSTLSGTYCGTVAINGLAYGATVLPPLNGQKVTCPNGDYAVCAGSQWSIPNDWTTAGCSSPAQQQKMWYKPDCSSGTDTAASVAFSDPKLKQCISLQLFNDPNRNISVTTAAQVYQVSCPYQGISNLGGLEKFTALQQLDVSGNLLSDNGSFFSQLTTIQQLKVANNQLTGLSLNTLKTLNYLDASNNKITNNIAFNASAFINYLDLSHNQLSTFDISLQNKLFYVDLSYNKLNNILGTSSGLSCGSTLTTLYLENNSLTTIGDISSFYNNGLGKLRFLNLACNPSFQCNTLGLNSTSQNQQNFLQNSQCGQNSLPSCN</sequence>
<dbReference type="InterPro" id="IPR001646">
    <property type="entry name" value="5peptide_repeat"/>
</dbReference>
<comment type="caution">
    <text evidence="2">The sequence shown here is derived from an EMBL/GenBank/DDBJ whole genome shotgun (WGS) entry which is preliminary data.</text>
</comment>
<reference evidence="2 3" key="1">
    <citation type="submission" date="2018-07" db="EMBL/GenBank/DDBJ databases">
        <title>Genome analysis of Runella aurantiaca.</title>
        <authorList>
            <person name="Yang X."/>
        </authorList>
    </citation>
    <scope>NUCLEOTIDE SEQUENCE [LARGE SCALE GENOMIC DNA]</scope>
    <source>
        <strain evidence="2 3">YX9</strain>
    </source>
</reference>
<proteinExistence type="predicted"/>
<dbReference type="Gene3D" id="3.80.10.10">
    <property type="entry name" value="Ribonuclease Inhibitor"/>
    <property type="match status" value="1"/>
</dbReference>
<dbReference type="Gene3D" id="2.160.20.80">
    <property type="entry name" value="E3 ubiquitin-protein ligase SopA"/>
    <property type="match status" value="3"/>
</dbReference>
<evidence type="ECO:0000256" key="1">
    <source>
        <dbReference type="SAM" id="SignalP"/>
    </source>
</evidence>
<feature type="signal peptide" evidence="1">
    <location>
        <begin position="1"/>
        <end position="25"/>
    </location>
</feature>